<keyword evidence="1" id="KW-0472">Membrane</keyword>
<comment type="caution">
    <text evidence="2">The sequence shown here is derived from an EMBL/GenBank/DDBJ whole genome shotgun (WGS) entry which is preliminary data.</text>
</comment>
<protein>
    <submittedName>
        <fullName evidence="2">Uncharacterized protein</fullName>
    </submittedName>
</protein>
<dbReference type="RefSeq" id="WP_223417845.1">
    <property type="nucleotide sequence ID" value="NZ_JAIPME010000002.1"/>
</dbReference>
<feature type="transmembrane region" description="Helical" evidence="1">
    <location>
        <begin position="209"/>
        <end position="234"/>
    </location>
</feature>
<feature type="transmembrane region" description="Helical" evidence="1">
    <location>
        <begin position="121"/>
        <end position="146"/>
    </location>
</feature>
<evidence type="ECO:0000313" key="2">
    <source>
        <dbReference type="EMBL" id="MBZ2386010.1"/>
    </source>
</evidence>
<organism evidence="2 3">
    <name type="scientific">Anaerococcus murdochii</name>
    <dbReference type="NCBI Taxonomy" id="411577"/>
    <lineage>
        <taxon>Bacteria</taxon>
        <taxon>Bacillati</taxon>
        <taxon>Bacillota</taxon>
        <taxon>Tissierellia</taxon>
        <taxon>Tissierellales</taxon>
        <taxon>Peptoniphilaceae</taxon>
        <taxon>Anaerococcus</taxon>
    </lineage>
</organism>
<reference evidence="2 3" key="1">
    <citation type="submission" date="2021-08" db="EMBL/GenBank/DDBJ databases">
        <title>FDA dAtabase for Regulatory Grade micrObial Sequences (FDA-ARGOS): Supporting development and validation of Infectious Disease Dx tests.</title>
        <authorList>
            <person name="Sproer C."/>
            <person name="Gronow S."/>
            <person name="Severitt S."/>
            <person name="Schroder I."/>
            <person name="Tallon L."/>
            <person name="Sadzewicz L."/>
            <person name="Zhao X."/>
            <person name="Boylan J."/>
            <person name="Ott S."/>
            <person name="Bowen H."/>
            <person name="Vavikolanu K."/>
            <person name="Hazen T."/>
            <person name="Aluvathingal J."/>
            <person name="Nadendla S."/>
            <person name="Lowell S."/>
            <person name="Myers T."/>
            <person name="Yan Y."/>
            <person name="Sichtig H."/>
        </authorList>
    </citation>
    <scope>NUCLEOTIDE SEQUENCE [LARGE SCALE GENOMIC DNA]</scope>
    <source>
        <strain evidence="2 3">FDAARGOS_1460</strain>
    </source>
</reference>
<accession>A0ABS7SWT5</accession>
<gene>
    <name evidence="2" type="ORF">K8P03_01650</name>
</gene>
<feature type="transmembrane region" description="Helical" evidence="1">
    <location>
        <begin position="40"/>
        <end position="62"/>
    </location>
</feature>
<keyword evidence="1" id="KW-1133">Transmembrane helix</keyword>
<sequence length="249" mass="27566">MKREYRFSSILWIMIIVGLTNYLLYRLITALGDDNFILEFVGDLITGIIAFVFTFSISSGLIRNRMGSIGDYLNQVNYLNAKVLTVGFIISVAQAIVQYAFAESGAIGVFSAVASPSNSSVFAIGAIVLPIVLLIIFLVIAMFFAYSNFYLADHYDTEDGVMEIIGKIFSLGKRLFKKTLLLGLKWMGIPILIFFALMASLILLKNELIVMGLIGIFILAFAIIMVITSIVLMARLSDVYLDDKYGIEA</sequence>
<name>A0ABS7SWT5_9FIRM</name>
<feature type="transmembrane region" description="Helical" evidence="1">
    <location>
        <begin position="83"/>
        <end position="101"/>
    </location>
</feature>
<dbReference type="EMBL" id="JAIPME010000002">
    <property type="protein sequence ID" value="MBZ2386010.1"/>
    <property type="molecule type" value="Genomic_DNA"/>
</dbReference>
<feature type="transmembrane region" description="Helical" evidence="1">
    <location>
        <begin position="7"/>
        <end position="28"/>
    </location>
</feature>
<evidence type="ECO:0000313" key="3">
    <source>
        <dbReference type="Proteomes" id="UP000734271"/>
    </source>
</evidence>
<keyword evidence="1" id="KW-0812">Transmembrane</keyword>
<feature type="transmembrane region" description="Helical" evidence="1">
    <location>
        <begin position="180"/>
        <end position="203"/>
    </location>
</feature>
<proteinExistence type="predicted"/>
<evidence type="ECO:0000256" key="1">
    <source>
        <dbReference type="SAM" id="Phobius"/>
    </source>
</evidence>
<keyword evidence="3" id="KW-1185">Reference proteome</keyword>
<dbReference type="Proteomes" id="UP000734271">
    <property type="component" value="Unassembled WGS sequence"/>
</dbReference>